<dbReference type="PRINTS" id="PR00971">
    <property type="entry name" value="RIBOSOMALS10"/>
</dbReference>
<dbReference type="SMART" id="SM01403">
    <property type="entry name" value="Ribosomal_S10"/>
    <property type="match status" value="1"/>
</dbReference>
<name>A0A023B1Y6_GRENI</name>
<evidence type="ECO:0000256" key="3">
    <source>
        <dbReference type="ARBA" id="ARBA00023274"/>
    </source>
</evidence>
<dbReference type="Proteomes" id="UP000019763">
    <property type="component" value="Unassembled WGS sequence"/>
</dbReference>
<proteinExistence type="inferred from homology"/>
<keyword evidence="2 6" id="KW-0689">Ribosomal protein</keyword>
<dbReference type="OMA" id="IHKRVIH"/>
<evidence type="ECO:0000256" key="4">
    <source>
        <dbReference type="SAM" id="MobiDB-lite"/>
    </source>
</evidence>
<protein>
    <submittedName>
        <fullName evidence="6">40S ribosomal protein S20</fullName>
    </submittedName>
</protein>
<evidence type="ECO:0000313" key="7">
    <source>
        <dbReference type="Proteomes" id="UP000019763"/>
    </source>
</evidence>
<dbReference type="SUPFAM" id="SSF54999">
    <property type="entry name" value="Ribosomal protein S10"/>
    <property type="match status" value="1"/>
</dbReference>
<dbReference type="Pfam" id="PF00338">
    <property type="entry name" value="Ribosomal_S10"/>
    <property type="match status" value="1"/>
</dbReference>
<dbReference type="RefSeq" id="XP_011132083.1">
    <property type="nucleotide sequence ID" value="XM_011133781.1"/>
</dbReference>
<sequence>MSSYQKKFQQESAHPDAQPEPEQRIRLTLHSTDLKAIERVCTDFVRAAQTKKFKTCGPVRLPVRKLRITTRKTPCGQGSKTWDKFELRMYKRIIDIFGTSAQLNSISNLAPVEHNVDVEVVLCE</sequence>
<dbReference type="AlphaFoldDB" id="A0A023B1Y6"/>
<comment type="similarity">
    <text evidence="1">Belongs to the universal ribosomal protein uS10 family.</text>
</comment>
<feature type="domain" description="Small ribosomal subunit protein uS10" evidence="5">
    <location>
        <begin position="26"/>
        <end position="117"/>
    </location>
</feature>
<dbReference type="OrthoDB" id="10248551at2759"/>
<dbReference type="EMBL" id="AFNH02000960">
    <property type="protein sequence ID" value="EZG48579.1"/>
    <property type="molecule type" value="Genomic_DNA"/>
</dbReference>
<dbReference type="InterPro" id="IPR027486">
    <property type="entry name" value="Ribosomal_uS10_dom"/>
</dbReference>
<dbReference type="eggNOG" id="KOG0900">
    <property type="taxonomic scope" value="Eukaryota"/>
</dbReference>
<organism evidence="6 7">
    <name type="scientific">Gregarina niphandrodes</name>
    <name type="common">Septate eugregarine</name>
    <dbReference type="NCBI Taxonomy" id="110365"/>
    <lineage>
        <taxon>Eukaryota</taxon>
        <taxon>Sar</taxon>
        <taxon>Alveolata</taxon>
        <taxon>Apicomplexa</taxon>
        <taxon>Conoidasida</taxon>
        <taxon>Gregarinasina</taxon>
        <taxon>Eugregarinorida</taxon>
        <taxon>Gregarinidae</taxon>
        <taxon>Gregarina</taxon>
    </lineage>
</organism>
<keyword evidence="7" id="KW-1185">Reference proteome</keyword>
<dbReference type="HAMAP" id="MF_00508">
    <property type="entry name" value="Ribosomal_uS10"/>
    <property type="match status" value="1"/>
</dbReference>
<comment type="caution">
    <text evidence="6">The sequence shown here is derived from an EMBL/GenBank/DDBJ whole genome shotgun (WGS) entry which is preliminary data.</text>
</comment>
<evidence type="ECO:0000256" key="2">
    <source>
        <dbReference type="ARBA" id="ARBA00022980"/>
    </source>
</evidence>
<evidence type="ECO:0000259" key="5">
    <source>
        <dbReference type="SMART" id="SM01403"/>
    </source>
</evidence>
<evidence type="ECO:0000256" key="1">
    <source>
        <dbReference type="ARBA" id="ARBA00007102"/>
    </source>
</evidence>
<dbReference type="VEuPathDB" id="CryptoDB:GNI_128620"/>
<dbReference type="InterPro" id="IPR001848">
    <property type="entry name" value="Ribosomal_uS10"/>
</dbReference>
<dbReference type="GO" id="GO:0003735">
    <property type="term" value="F:structural constituent of ribosome"/>
    <property type="evidence" value="ECO:0007669"/>
    <property type="project" value="InterPro"/>
</dbReference>
<accession>A0A023B1Y6</accession>
<dbReference type="NCBIfam" id="TIGR01046">
    <property type="entry name" value="uS10_euk_arch"/>
    <property type="match status" value="1"/>
</dbReference>
<dbReference type="Gene3D" id="3.30.70.600">
    <property type="entry name" value="Ribosomal protein S10 domain"/>
    <property type="match status" value="1"/>
</dbReference>
<evidence type="ECO:0000313" key="6">
    <source>
        <dbReference type="EMBL" id="EZG48579.1"/>
    </source>
</evidence>
<reference evidence="6" key="1">
    <citation type="submission" date="2013-12" db="EMBL/GenBank/DDBJ databases">
        <authorList>
            <person name="Omoto C.K."/>
            <person name="Sibley D."/>
            <person name="Venepally P."/>
            <person name="Hadjithomas M."/>
            <person name="Karamycheva S."/>
            <person name="Brunk B."/>
            <person name="Roos D."/>
            <person name="Caler E."/>
            <person name="Lorenzi H."/>
        </authorList>
    </citation>
    <scope>NUCLEOTIDE SEQUENCE</scope>
</reference>
<dbReference type="InterPro" id="IPR005729">
    <property type="entry name" value="Ribosomal_uS10_euk/arc"/>
</dbReference>
<dbReference type="GO" id="GO:0006412">
    <property type="term" value="P:translation"/>
    <property type="evidence" value="ECO:0007669"/>
    <property type="project" value="InterPro"/>
</dbReference>
<feature type="compositionally biased region" description="Polar residues" evidence="4">
    <location>
        <begin position="1"/>
        <end position="12"/>
    </location>
</feature>
<keyword evidence="3" id="KW-0687">Ribonucleoprotein</keyword>
<dbReference type="GO" id="GO:0015935">
    <property type="term" value="C:small ribosomal subunit"/>
    <property type="evidence" value="ECO:0007669"/>
    <property type="project" value="InterPro"/>
</dbReference>
<dbReference type="GeneID" id="22914504"/>
<dbReference type="InterPro" id="IPR036838">
    <property type="entry name" value="Ribosomal_uS10_dom_sf"/>
</dbReference>
<dbReference type="PANTHER" id="PTHR11700">
    <property type="entry name" value="30S RIBOSOMAL PROTEIN S10 FAMILY MEMBER"/>
    <property type="match status" value="1"/>
</dbReference>
<feature type="region of interest" description="Disordered" evidence="4">
    <location>
        <begin position="1"/>
        <end position="24"/>
    </location>
</feature>
<gene>
    <name evidence="6" type="ORF">GNI_128620</name>
</gene>